<feature type="compositionally biased region" description="Basic and acidic residues" evidence="13">
    <location>
        <begin position="980"/>
        <end position="990"/>
    </location>
</feature>
<evidence type="ECO:0000256" key="3">
    <source>
        <dbReference type="ARBA" id="ARBA00022723"/>
    </source>
</evidence>
<feature type="region of interest" description="Disordered" evidence="13">
    <location>
        <begin position="396"/>
        <end position="428"/>
    </location>
</feature>
<evidence type="ECO:0000256" key="12">
    <source>
        <dbReference type="SAM" id="Coils"/>
    </source>
</evidence>
<dbReference type="FunFam" id="1.10.472.10:FF:000002">
    <property type="entry name" value="Transcription factor IIIB 90 kDa subunit"/>
    <property type="match status" value="1"/>
</dbReference>
<keyword evidence="7" id="KW-0010">Activator</keyword>
<dbReference type="EMBL" id="JBGFUD010001681">
    <property type="protein sequence ID" value="MFH4976621.1"/>
    <property type="molecule type" value="Genomic_DNA"/>
</dbReference>
<dbReference type="Pfam" id="PF07741">
    <property type="entry name" value="BRF1"/>
    <property type="match status" value="2"/>
</dbReference>
<dbReference type="InterPro" id="IPR036915">
    <property type="entry name" value="Cyclin-like_sf"/>
</dbReference>
<organism evidence="15 16">
    <name type="scientific">Gnathostoma spinigerum</name>
    <dbReference type="NCBI Taxonomy" id="75299"/>
    <lineage>
        <taxon>Eukaryota</taxon>
        <taxon>Metazoa</taxon>
        <taxon>Ecdysozoa</taxon>
        <taxon>Nematoda</taxon>
        <taxon>Chromadorea</taxon>
        <taxon>Rhabditida</taxon>
        <taxon>Spirurina</taxon>
        <taxon>Gnathostomatomorpha</taxon>
        <taxon>Gnathostomatoidea</taxon>
        <taxon>Gnathostomatidae</taxon>
        <taxon>Gnathostoma</taxon>
    </lineage>
</organism>
<evidence type="ECO:0000256" key="8">
    <source>
        <dbReference type="ARBA" id="ARBA00023163"/>
    </source>
</evidence>
<dbReference type="FunFam" id="1.10.472.10:FF:000121">
    <property type="entry name" value="Transcription factor IIIB"/>
    <property type="match status" value="1"/>
</dbReference>
<feature type="compositionally biased region" description="Basic residues" evidence="13">
    <location>
        <begin position="483"/>
        <end position="492"/>
    </location>
</feature>
<feature type="compositionally biased region" description="Basic and acidic residues" evidence="13">
    <location>
        <begin position="403"/>
        <end position="421"/>
    </location>
</feature>
<dbReference type="AlphaFoldDB" id="A0ABD6EBQ8"/>
<feature type="coiled-coil region" evidence="12">
    <location>
        <begin position="291"/>
        <end position="330"/>
    </location>
</feature>
<keyword evidence="3" id="KW-0479">Metal-binding</keyword>
<dbReference type="CDD" id="cd20554">
    <property type="entry name" value="CYCLIN_TFIIIB90_rpt2"/>
    <property type="match status" value="1"/>
</dbReference>
<keyword evidence="5" id="KW-0862">Zinc</keyword>
<feature type="compositionally biased region" description="Basic and acidic residues" evidence="13">
    <location>
        <begin position="953"/>
        <end position="970"/>
    </location>
</feature>
<feature type="region of interest" description="Disordered" evidence="13">
    <location>
        <begin position="896"/>
        <end position="1074"/>
    </location>
</feature>
<feature type="domain" description="TFIIB-type" evidence="14">
    <location>
        <begin position="1"/>
        <end position="32"/>
    </location>
</feature>
<evidence type="ECO:0000256" key="5">
    <source>
        <dbReference type="ARBA" id="ARBA00022833"/>
    </source>
</evidence>
<dbReference type="SMART" id="SM00385">
    <property type="entry name" value="CYCLIN"/>
    <property type="match status" value="2"/>
</dbReference>
<dbReference type="PANTHER" id="PTHR11618">
    <property type="entry name" value="TRANSCRIPTION INITIATION FACTOR IIB-RELATED"/>
    <property type="match status" value="1"/>
</dbReference>
<evidence type="ECO:0000256" key="11">
    <source>
        <dbReference type="PROSITE-ProRule" id="PRU00469"/>
    </source>
</evidence>
<evidence type="ECO:0000256" key="7">
    <source>
        <dbReference type="ARBA" id="ARBA00023159"/>
    </source>
</evidence>
<feature type="region of interest" description="Disordered" evidence="13">
    <location>
        <begin position="598"/>
        <end position="618"/>
    </location>
</feature>
<keyword evidence="16" id="KW-1185">Reference proteome</keyword>
<dbReference type="PRINTS" id="PR00685">
    <property type="entry name" value="TIFACTORIIB"/>
</dbReference>
<dbReference type="Pfam" id="PF08271">
    <property type="entry name" value="Zn_Ribbon_TF"/>
    <property type="match status" value="1"/>
</dbReference>
<keyword evidence="9" id="KW-0539">Nucleus</keyword>
<dbReference type="InterPro" id="IPR000812">
    <property type="entry name" value="TFIIB"/>
</dbReference>
<evidence type="ECO:0000256" key="4">
    <source>
        <dbReference type="ARBA" id="ARBA00022771"/>
    </source>
</evidence>
<feature type="region of interest" description="Disordered" evidence="13">
    <location>
        <begin position="688"/>
        <end position="733"/>
    </location>
</feature>
<feature type="region of interest" description="Disordered" evidence="13">
    <location>
        <begin position="461"/>
        <end position="498"/>
    </location>
</feature>
<dbReference type="CDD" id="cd20553">
    <property type="entry name" value="CYCLIN_TFIIIB90_rpt1"/>
    <property type="match status" value="1"/>
</dbReference>
<feature type="region of interest" description="Disordered" evidence="13">
    <location>
        <begin position="758"/>
        <end position="781"/>
    </location>
</feature>
<keyword evidence="8" id="KW-0804">Transcription</keyword>
<reference evidence="15 16" key="1">
    <citation type="submission" date="2024-08" db="EMBL/GenBank/DDBJ databases">
        <title>Gnathostoma spinigerum genome.</title>
        <authorList>
            <person name="Gonzalez-Bertolin B."/>
            <person name="Monzon S."/>
            <person name="Zaballos A."/>
            <person name="Jimenez P."/>
            <person name="Dekumyoy P."/>
            <person name="Varona S."/>
            <person name="Cuesta I."/>
            <person name="Sumanam S."/>
            <person name="Adisakwattana P."/>
            <person name="Gasser R.B."/>
            <person name="Hernandez-Gonzalez A."/>
            <person name="Young N.D."/>
            <person name="Perteguer M.J."/>
        </authorList>
    </citation>
    <scope>NUCLEOTIDE SEQUENCE [LARGE SCALE GENOMIC DNA]</scope>
    <source>
        <strain evidence="15">AL3</strain>
        <tissue evidence="15">Liver</tissue>
    </source>
</reference>
<feature type="compositionally biased region" description="Basic and acidic residues" evidence="13">
    <location>
        <begin position="762"/>
        <end position="781"/>
    </location>
</feature>
<dbReference type="InterPro" id="IPR013763">
    <property type="entry name" value="Cyclin-like_dom"/>
</dbReference>
<keyword evidence="6" id="KW-0805">Transcription regulation</keyword>
<dbReference type="SUPFAM" id="SSF57783">
    <property type="entry name" value="Zinc beta-ribbon"/>
    <property type="match status" value="1"/>
</dbReference>
<dbReference type="Gene3D" id="1.10.472.10">
    <property type="entry name" value="Cyclin-like"/>
    <property type="match status" value="2"/>
</dbReference>
<comment type="subcellular location">
    <subcellularLocation>
        <location evidence="1">Nucleus</location>
    </subcellularLocation>
</comment>
<dbReference type="GO" id="GO:0008270">
    <property type="term" value="F:zinc ion binding"/>
    <property type="evidence" value="ECO:0007669"/>
    <property type="project" value="UniProtKB-KW"/>
</dbReference>
<feature type="compositionally biased region" description="Polar residues" evidence="13">
    <location>
        <begin position="818"/>
        <end position="838"/>
    </location>
</feature>
<evidence type="ECO:0000256" key="1">
    <source>
        <dbReference type="ARBA" id="ARBA00004123"/>
    </source>
</evidence>
<evidence type="ECO:0000256" key="13">
    <source>
        <dbReference type="SAM" id="MobiDB-lite"/>
    </source>
</evidence>
<dbReference type="Proteomes" id="UP001608902">
    <property type="component" value="Unassembled WGS sequence"/>
</dbReference>
<dbReference type="SUPFAM" id="SSF47954">
    <property type="entry name" value="Cyclin-like"/>
    <property type="match status" value="2"/>
</dbReference>
<protein>
    <recommendedName>
        <fullName evidence="10">B-related factor 1</fullName>
    </recommendedName>
</protein>
<evidence type="ECO:0000256" key="10">
    <source>
        <dbReference type="ARBA" id="ARBA00031009"/>
    </source>
</evidence>
<comment type="similarity">
    <text evidence="2">Belongs to the TFIIB family.</text>
</comment>
<evidence type="ECO:0000256" key="6">
    <source>
        <dbReference type="ARBA" id="ARBA00023015"/>
    </source>
</evidence>
<feature type="compositionally biased region" description="Basic and acidic residues" evidence="13">
    <location>
        <begin position="1065"/>
        <end position="1074"/>
    </location>
</feature>
<feature type="compositionally biased region" description="Basic and acidic residues" evidence="13">
    <location>
        <begin position="847"/>
        <end position="867"/>
    </location>
</feature>
<dbReference type="InterPro" id="IPR011665">
    <property type="entry name" value="BRF1_TBP-bd_dom"/>
</dbReference>
<evidence type="ECO:0000256" key="2">
    <source>
        <dbReference type="ARBA" id="ARBA00010857"/>
    </source>
</evidence>
<comment type="caution">
    <text evidence="15">The sequence shown here is derived from an EMBL/GenBank/DDBJ whole genome shotgun (WGS) entry which is preliminary data.</text>
</comment>
<accession>A0ABD6EBQ8</accession>
<name>A0ABD6EBQ8_9BILA</name>
<keyword evidence="4 11" id="KW-0863">Zinc-finger</keyword>
<evidence type="ECO:0000259" key="14">
    <source>
        <dbReference type="PROSITE" id="PS51134"/>
    </source>
</evidence>
<dbReference type="Gene3D" id="1.20.5.650">
    <property type="entry name" value="Single helix bin"/>
    <property type="match status" value="2"/>
</dbReference>
<dbReference type="PROSITE" id="PS51134">
    <property type="entry name" value="ZF_TFIIB"/>
    <property type="match status" value="1"/>
</dbReference>
<feature type="compositionally biased region" description="Basic and acidic residues" evidence="13">
    <location>
        <begin position="1005"/>
        <end position="1017"/>
    </location>
</feature>
<dbReference type="PANTHER" id="PTHR11618:SF4">
    <property type="entry name" value="TRANSCRIPTION FACTOR IIIB 90 KDA SUBUNIT"/>
    <property type="match status" value="1"/>
</dbReference>
<gene>
    <name evidence="15" type="ORF">AB6A40_003330</name>
</gene>
<dbReference type="GO" id="GO:0005634">
    <property type="term" value="C:nucleus"/>
    <property type="evidence" value="ECO:0007669"/>
    <property type="project" value="UniProtKB-SubCell"/>
</dbReference>
<sequence>MGRSCPFCGSCEIDDDAARGDSTCMGCGTVLEESTIISDVQFQQQKSGAHSLVGQFVSRDRAQPSSLSGVPGLSHQESREVTYQKGRKLIEEIASQLRINQHCVDTAYNFFKMCVCRSFTRGRVRSHVVAACLYMTCRLENTMHLLLDFSDITQVNVFDLGRTLNFLARSLKINLPTTDPCLYILRFAVLLEFGNKEKEVVSLATRLVQRMKRDWIATGRRPTGLCGAALVLAARCFNFNRTVADIVRVVHVSESVVRKRLDEFGRTPSGALTIDEFNSIDLDHCEDPPAYTESRRKLREAMRLKEEAAAKKIEAELQPMEEKVERALDEKRRDRFKRTPMAKVISGSLGDESSELSEADSVVRSELIDTVFDAANDSPRTNNVGMSSSYAPSLEYLGISDPMKPRPQGEDGKRVDNRQLEDGELDLQGIDDNEIDSYILTKEEASLKTRFWMRLNGEFMEEREKRRREREEEEEREKNDPTKKKKRRTCSQRKKETTVAATAQEAMEKIIHEKKLSNKINYDILKEIEAETFEMKPVFPNREEIIDLMGGDGQITVKSETHSLSVKSEDGLNEDRLAVVSSPPQQSFQRHFSLLGHRSSRNRFPPRPSLPMGRSRRPALSLKPNLKTCDVSGIHQTAADPETSCHEGIKTAKSAGAPLMVTEDSKLSADSDNSRTLPLETYEVATESFETPLPNTPSTSKTTEHSIALEPPNPLVNTSKNPEEDGPTSGDRKLLVAPKSRYIKAKPNIAVGVKKKATARAKPVEERTERALDETRREEFKRTSLARRISGSLGDESSELSDANNVVRSELNDTAFNAANASPSQRTNNMGMSSSSAPSLECLDISDPIKPRPQAEDCKRVDNRRLEDEELDLQVTDIDDNEIDSYIVAEEEASLKTRISMKPNGEFMEGREKRPREREEEEEDERNGPSRKRKRITSLQHKEATVAGTSQEAMKRITQEKEVLKPDLRIIDVSGVRQGAADREISDYEGIKTTTSADTSSAVTEDSKPSGDSDKVILEPPVPHVNPPSKNSEEDSPTSADRKPAVATKSRYIKAKPNIAAGVRKKVDAKARVS</sequence>
<dbReference type="InterPro" id="IPR013150">
    <property type="entry name" value="TFIIB_cyclin"/>
</dbReference>
<feature type="compositionally biased region" description="Low complexity" evidence="13">
    <location>
        <begin position="993"/>
        <end position="1004"/>
    </location>
</feature>
<evidence type="ECO:0000313" key="15">
    <source>
        <dbReference type="EMBL" id="MFH4976621.1"/>
    </source>
</evidence>
<dbReference type="InterPro" id="IPR013137">
    <property type="entry name" value="Znf_TFIIB"/>
</dbReference>
<dbReference type="Gene3D" id="2.20.25.10">
    <property type="match status" value="1"/>
</dbReference>
<keyword evidence="12" id="KW-0175">Coiled coil</keyword>
<feature type="region of interest" description="Disordered" evidence="13">
    <location>
        <begin position="818"/>
        <end position="872"/>
    </location>
</feature>
<feature type="compositionally biased region" description="Basic and acidic residues" evidence="13">
    <location>
        <begin position="908"/>
        <end position="918"/>
    </location>
</feature>
<evidence type="ECO:0000256" key="9">
    <source>
        <dbReference type="ARBA" id="ARBA00023242"/>
    </source>
</evidence>
<evidence type="ECO:0000313" key="16">
    <source>
        <dbReference type="Proteomes" id="UP001608902"/>
    </source>
</evidence>
<dbReference type="Pfam" id="PF00382">
    <property type="entry name" value="TFIIB"/>
    <property type="match status" value="2"/>
</dbReference>
<proteinExistence type="inferred from homology"/>